<evidence type="ECO:0000313" key="2">
    <source>
        <dbReference type="Proteomes" id="UP001454036"/>
    </source>
</evidence>
<dbReference type="Proteomes" id="UP001454036">
    <property type="component" value="Unassembled WGS sequence"/>
</dbReference>
<dbReference type="AlphaFoldDB" id="A0AAV3R381"/>
<keyword evidence="2" id="KW-1185">Reference proteome</keyword>
<comment type="caution">
    <text evidence="1">The sequence shown here is derived from an EMBL/GenBank/DDBJ whole genome shotgun (WGS) entry which is preliminary data.</text>
</comment>
<evidence type="ECO:0000313" key="1">
    <source>
        <dbReference type="EMBL" id="GAA0169383.1"/>
    </source>
</evidence>
<reference evidence="1 2" key="1">
    <citation type="submission" date="2024-01" db="EMBL/GenBank/DDBJ databases">
        <title>The complete chloroplast genome sequence of Lithospermum erythrorhizon: insights into the phylogenetic relationship among Boraginaceae species and the maternal lineages of purple gromwells.</title>
        <authorList>
            <person name="Okada T."/>
            <person name="Watanabe K."/>
        </authorList>
    </citation>
    <scope>NUCLEOTIDE SEQUENCE [LARGE SCALE GENOMIC DNA]</scope>
</reference>
<proteinExistence type="predicted"/>
<accession>A0AAV3R381</accession>
<organism evidence="1 2">
    <name type="scientific">Lithospermum erythrorhizon</name>
    <name type="common">Purple gromwell</name>
    <name type="synonym">Lithospermum officinale var. erythrorhizon</name>
    <dbReference type="NCBI Taxonomy" id="34254"/>
    <lineage>
        <taxon>Eukaryota</taxon>
        <taxon>Viridiplantae</taxon>
        <taxon>Streptophyta</taxon>
        <taxon>Embryophyta</taxon>
        <taxon>Tracheophyta</taxon>
        <taxon>Spermatophyta</taxon>
        <taxon>Magnoliopsida</taxon>
        <taxon>eudicotyledons</taxon>
        <taxon>Gunneridae</taxon>
        <taxon>Pentapetalae</taxon>
        <taxon>asterids</taxon>
        <taxon>lamiids</taxon>
        <taxon>Boraginales</taxon>
        <taxon>Boraginaceae</taxon>
        <taxon>Boraginoideae</taxon>
        <taxon>Lithospermeae</taxon>
        <taxon>Lithospermum</taxon>
    </lineage>
</organism>
<gene>
    <name evidence="1" type="ORF">LIER_40747</name>
</gene>
<sequence length="101" mass="11623">MSLAIYFSVLQCRCVDFFRNTSRRIASLCQLSNIVAQFKNLQSPAKPRKPLTKKDAQVLNEWRFSKMAEFKDGEVGAENEAFDRYLRNVSFATTKKHLDGT</sequence>
<dbReference type="EMBL" id="BAABME010024058">
    <property type="protein sequence ID" value="GAA0169383.1"/>
    <property type="molecule type" value="Genomic_DNA"/>
</dbReference>
<name>A0AAV3R381_LITER</name>
<protein>
    <submittedName>
        <fullName evidence="1">Uncharacterized protein</fullName>
    </submittedName>
</protein>
<dbReference type="PANTHER" id="PTHR35696">
    <property type="entry name" value="ELECTRON CARRIER/IRON ION-BINDING PROTEIN"/>
    <property type="match status" value="1"/>
</dbReference>
<dbReference type="PANTHER" id="PTHR35696:SF1">
    <property type="entry name" value="ELECTRON CARRIER_IRON ION-BINDING PROTEIN"/>
    <property type="match status" value="1"/>
</dbReference>